<evidence type="ECO:0000313" key="2">
    <source>
        <dbReference type="Proteomes" id="UP000064967"/>
    </source>
</evidence>
<evidence type="ECO:0000313" key="1">
    <source>
        <dbReference type="EMBL" id="AKU95686.1"/>
    </source>
</evidence>
<keyword evidence="2" id="KW-1185">Reference proteome</keyword>
<organism evidence="1 2">
    <name type="scientific">Labilithrix luteola</name>
    <dbReference type="NCBI Taxonomy" id="1391654"/>
    <lineage>
        <taxon>Bacteria</taxon>
        <taxon>Pseudomonadati</taxon>
        <taxon>Myxococcota</taxon>
        <taxon>Polyangia</taxon>
        <taxon>Polyangiales</taxon>
        <taxon>Labilitrichaceae</taxon>
        <taxon>Labilithrix</taxon>
    </lineage>
</organism>
<reference evidence="1 2" key="1">
    <citation type="submission" date="2015-08" db="EMBL/GenBank/DDBJ databases">
        <authorList>
            <person name="Babu N.S."/>
            <person name="Beckwith C.J."/>
            <person name="Beseler K.G."/>
            <person name="Brison A."/>
            <person name="Carone J.V."/>
            <person name="Caskin T.P."/>
            <person name="Diamond M."/>
            <person name="Durham M.E."/>
            <person name="Foxe J.M."/>
            <person name="Go M."/>
            <person name="Henderson B.A."/>
            <person name="Jones I.B."/>
            <person name="McGettigan J.A."/>
            <person name="Micheletti S.J."/>
            <person name="Nasrallah M.E."/>
            <person name="Ortiz D."/>
            <person name="Piller C.R."/>
            <person name="Privatt S.R."/>
            <person name="Schneider S.L."/>
            <person name="Sharp S."/>
            <person name="Smith T.C."/>
            <person name="Stanton J.D."/>
            <person name="Ullery H.E."/>
            <person name="Wilson R.J."/>
            <person name="Serrano M.G."/>
            <person name="Buck G."/>
            <person name="Lee V."/>
            <person name="Wang Y."/>
            <person name="Carvalho R."/>
            <person name="Voegtly L."/>
            <person name="Shi R."/>
            <person name="Duckworth R."/>
            <person name="Johnson A."/>
            <person name="Loviza R."/>
            <person name="Walstead R."/>
            <person name="Shah Z."/>
            <person name="Kiflezghi M."/>
            <person name="Wade K."/>
            <person name="Ball S.L."/>
            <person name="Bradley K.W."/>
            <person name="Asai D.J."/>
            <person name="Bowman C.A."/>
            <person name="Russell D.A."/>
            <person name="Pope W.H."/>
            <person name="Jacobs-Sera D."/>
            <person name="Hendrix R.W."/>
            <person name="Hatfull G.F."/>
        </authorList>
    </citation>
    <scope>NUCLEOTIDE SEQUENCE [LARGE SCALE GENOMIC DNA]</scope>
    <source>
        <strain evidence="1 2">DSM 27648</strain>
    </source>
</reference>
<evidence type="ECO:0008006" key="3">
    <source>
        <dbReference type="Google" id="ProtNLM"/>
    </source>
</evidence>
<protein>
    <recommendedName>
        <fullName evidence="3">PEGA domain-containing protein</fullName>
    </recommendedName>
</protein>
<proteinExistence type="predicted"/>
<accession>A0A0K1PQM8</accession>
<gene>
    <name evidence="1" type="ORF">AKJ09_02350</name>
</gene>
<sequence length="109" mass="11702">MGPVPLQGCATRRCAFSATPGLILRVKDAQSGAAICDAEVTATRADKTTNEPIFTFNCVSQGLSEGRYIVSIHKSGYVDAVRNVVVELNDDDECKSVRTVELEVALDPE</sequence>
<dbReference type="Proteomes" id="UP000064967">
    <property type="component" value="Chromosome"/>
</dbReference>
<dbReference type="EMBL" id="CP012333">
    <property type="protein sequence ID" value="AKU95686.1"/>
    <property type="molecule type" value="Genomic_DNA"/>
</dbReference>
<dbReference type="KEGG" id="llu:AKJ09_02350"/>
<dbReference type="Gene3D" id="2.60.40.1120">
    <property type="entry name" value="Carboxypeptidase-like, regulatory domain"/>
    <property type="match status" value="1"/>
</dbReference>
<name>A0A0K1PQM8_9BACT</name>
<dbReference type="AlphaFoldDB" id="A0A0K1PQM8"/>